<comment type="caution">
    <text evidence="1">The sequence shown here is derived from an EMBL/GenBank/DDBJ whole genome shotgun (WGS) entry which is preliminary data.</text>
</comment>
<keyword evidence="2" id="KW-1185">Reference proteome</keyword>
<reference evidence="1" key="1">
    <citation type="journal article" date="2020" name="New Phytol.">
        <title>Comparative genomics reveals dynamic genome evolution in host specialist ectomycorrhizal fungi.</title>
        <authorList>
            <person name="Lofgren L.A."/>
            <person name="Nguyen N.H."/>
            <person name="Vilgalys R."/>
            <person name="Ruytinx J."/>
            <person name="Liao H.L."/>
            <person name="Branco S."/>
            <person name="Kuo A."/>
            <person name="LaButti K."/>
            <person name="Lipzen A."/>
            <person name="Andreopoulos W."/>
            <person name="Pangilinan J."/>
            <person name="Riley R."/>
            <person name="Hundley H."/>
            <person name="Na H."/>
            <person name="Barry K."/>
            <person name="Grigoriev I.V."/>
            <person name="Stajich J.E."/>
            <person name="Kennedy P.G."/>
        </authorList>
    </citation>
    <scope>NUCLEOTIDE SEQUENCE</scope>
    <source>
        <strain evidence="1">MN1</strain>
    </source>
</reference>
<accession>A0A9P7J539</accession>
<dbReference type="OrthoDB" id="2677561at2759"/>
<dbReference type="EMBL" id="JABBWG010000073">
    <property type="protein sequence ID" value="KAG1803061.1"/>
    <property type="molecule type" value="Genomic_DNA"/>
</dbReference>
<protein>
    <submittedName>
        <fullName evidence="1">Uncharacterized protein</fullName>
    </submittedName>
</protein>
<sequence>MAVTYGYVTHGHEDPLLTKACELFHIGKQIVSPEKAAIFTAFPFFKKLPFWCFSGAFSLMRHSRELAQQLLNEAFDKVKAQICLISWHGHYYNCIVDIPAGYGALSWHPSLCSCGN</sequence>
<dbReference type="Proteomes" id="UP000807769">
    <property type="component" value="Unassembled WGS sequence"/>
</dbReference>
<proteinExistence type="predicted"/>
<evidence type="ECO:0000313" key="2">
    <source>
        <dbReference type="Proteomes" id="UP000807769"/>
    </source>
</evidence>
<name>A0A9P7J539_9AGAM</name>
<organism evidence="1 2">
    <name type="scientific">Suillus subaureus</name>
    <dbReference type="NCBI Taxonomy" id="48587"/>
    <lineage>
        <taxon>Eukaryota</taxon>
        <taxon>Fungi</taxon>
        <taxon>Dikarya</taxon>
        <taxon>Basidiomycota</taxon>
        <taxon>Agaricomycotina</taxon>
        <taxon>Agaricomycetes</taxon>
        <taxon>Agaricomycetidae</taxon>
        <taxon>Boletales</taxon>
        <taxon>Suillineae</taxon>
        <taxon>Suillaceae</taxon>
        <taxon>Suillus</taxon>
    </lineage>
</organism>
<gene>
    <name evidence="1" type="ORF">BJ212DRAFT_1304720</name>
</gene>
<dbReference type="GeneID" id="64627682"/>
<dbReference type="RefSeq" id="XP_041186400.1">
    <property type="nucleotide sequence ID" value="XM_041333665.1"/>
</dbReference>
<dbReference type="AlphaFoldDB" id="A0A9P7J539"/>
<evidence type="ECO:0000313" key="1">
    <source>
        <dbReference type="EMBL" id="KAG1803061.1"/>
    </source>
</evidence>